<dbReference type="AlphaFoldDB" id="A0AB34TP78"/>
<evidence type="ECO:0000313" key="2">
    <source>
        <dbReference type="EMBL" id="KOO84657.1"/>
    </source>
</evidence>
<proteinExistence type="predicted"/>
<evidence type="ECO:0000256" key="1">
    <source>
        <dbReference type="SAM" id="MobiDB-lite"/>
    </source>
</evidence>
<dbReference type="Proteomes" id="UP000037632">
    <property type="component" value="Unassembled WGS sequence"/>
</dbReference>
<protein>
    <submittedName>
        <fullName evidence="2">Uncharacterized protein</fullName>
    </submittedName>
</protein>
<accession>A0AB34TP78</accession>
<comment type="caution">
    <text evidence="2">The sequence shown here is derived from an EMBL/GenBank/DDBJ whole genome shotgun (WGS) entry which is preliminary data.</text>
</comment>
<gene>
    <name evidence="2" type="ORF">VL23_10030</name>
</gene>
<name>A0AB34TP78_STEMA</name>
<feature type="region of interest" description="Disordered" evidence="1">
    <location>
        <begin position="1"/>
        <end position="21"/>
    </location>
</feature>
<evidence type="ECO:0000313" key="3">
    <source>
        <dbReference type="Proteomes" id="UP000037632"/>
    </source>
</evidence>
<organism evidence="2 3">
    <name type="scientific">Stenotrophomonas maltophilia</name>
    <name type="common">Pseudomonas maltophilia</name>
    <name type="synonym">Xanthomonas maltophilia</name>
    <dbReference type="NCBI Taxonomy" id="40324"/>
    <lineage>
        <taxon>Bacteria</taxon>
        <taxon>Pseudomonadati</taxon>
        <taxon>Pseudomonadota</taxon>
        <taxon>Gammaproteobacteria</taxon>
        <taxon>Lysobacterales</taxon>
        <taxon>Lysobacteraceae</taxon>
        <taxon>Stenotrophomonas</taxon>
        <taxon>Stenotrophomonas maltophilia group</taxon>
    </lineage>
</organism>
<dbReference type="EMBL" id="JZIW01000001">
    <property type="protein sequence ID" value="KOO84657.1"/>
    <property type="molecule type" value="Genomic_DNA"/>
</dbReference>
<sequence length="137" mass="14425">MGSTDHTKAFPQDSDTGPVAKASTAGGMCGFDIAQGRDCSATITLRITHNQVIATAQLDMGGQKIAQRVFERRKGSSPGWVLARGNERFSDEADWISAELAAFADRLPFPFAVANMLPGAKASSKVVAQAAREVANG</sequence>
<reference evidence="2 3" key="1">
    <citation type="journal article" date="2015" name="Antimicrob. Agents Chemother.">
        <title>Whole-Genome Sequencing Identifies Emergence of a Quinolone Resistance Mutation in a Case of Stenotrophomonas maltophilia Bacteremia.</title>
        <authorList>
            <person name="Pak T.R."/>
            <person name="Altman D.R."/>
            <person name="Attie O."/>
            <person name="Sebra R."/>
            <person name="Hamula C.L."/>
            <person name="Lewis M."/>
            <person name="Deikus G."/>
            <person name="Newman L.C."/>
            <person name="Fang G."/>
            <person name="Hand J."/>
            <person name="Papel G."/>
            <person name="Wallach F."/>
            <person name="Schadt E.E."/>
            <person name="Huprikar S."/>
            <person name="van Bakel H."/>
            <person name="Kasarskis A."/>
            <person name="Bashir A."/>
        </authorList>
    </citation>
    <scope>NUCLEOTIDE SEQUENCE [LARGE SCALE GENOMIC DNA]</scope>
    <source>
        <strain evidence="2 3">ISMMS6</strain>
    </source>
</reference>